<feature type="repeat" description="PPR" evidence="5">
    <location>
        <begin position="402"/>
        <end position="436"/>
    </location>
</feature>
<comment type="caution">
    <text evidence="8">The sequence shown here is derived from an EMBL/GenBank/DDBJ whole genome shotgun (WGS) entry which is preliminary data.</text>
</comment>
<keyword evidence="2" id="KW-0677">Repeat</keyword>
<evidence type="ECO:0000256" key="5">
    <source>
        <dbReference type="PROSITE-ProRule" id="PRU00708"/>
    </source>
</evidence>
<dbReference type="Gene3D" id="1.25.40.10">
    <property type="entry name" value="Tetratricopeptide repeat domain"/>
    <property type="match status" value="2"/>
</dbReference>
<evidence type="ECO:0000313" key="9">
    <source>
        <dbReference type="Proteomes" id="UP001212152"/>
    </source>
</evidence>
<feature type="domain" description="PROP1-like PPR" evidence="7">
    <location>
        <begin position="135"/>
        <end position="257"/>
    </location>
</feature>
<evidence type="ECO:0000256" key="2">
    <source>
        <dbReference type="ARBA" id="ARBA00022737"/>
    </source>
</evidence>
<evidence type="ECO:0000256" key="3">
    <source>
        <dbReference type="ARBA" id="ARBA00044493"/>
    </source>
</evidence>
<dbReference type="InterPro" id="IPR002885">
    <property type="entry name" value="PPR_rpt"/>
</dbReference>
<organism evidence="8 9">
    <name type="scientific">Geranomyces variabilis</name>
    <dbReference type="NCBI Taxonomy" id="109894"/>
    <lineage>
        <taxon>Eukaryota</taxon>
        <taxon>Fungi</taxon>
        <taxon>Fungi incertae sedis</taxon>
        <taxon>Chytridiomycota</taxon>
        <taxon>Chytridiomycota incertae sedis</taxon>
        <taxon>Chytridiomycetes</taxon>
        <taxon>Spizellomycetales</taxon>
        <taxon>Powellomycetaceae</taxon>
        <taxon>Geranomyces</taxon>
    </lineage>
</organism>
<evidence type="ECO:0000256" key="1">
    <source>
        <dbReference type="ARBA" id="ARBA00006192"/>
    </source>
</evidence>
<sequence>MKASLRPSTASLSCAHVAFRLHLAALARIRAGQTARLITVSAGATTRPPPPLQKQQRYPLHSQPHQRQQQHQHQQHTPSPPTPEPSAWRWQSLTDDSSPLSIAIESLPTLGRWTVRPARRPLTGTTDMSGSSLLELHDALRDHDVRRAWKVYKEMYRRSVYSQLHADDHTVMLGWLTAHTLPRLAALHASRVMENMRRCGHTPDLRDYHAVMLCHLRNRDPRRCVEVFKRMVDEDHIEPDARAFTMAIAAFGQAGDSRSVRSLWRQMGEKVLGARTNMDAWAVTIDALGASGKLDDAERMYAEVQDGLGPARPLDRKVHEAMIQAYGRALRLAPAMKIFAAIKDGKAATLIDIETYDAILRACVMSGEDELAAELWDELEAFCTRASDAAPASQTRPTSKPLASSYNSMLEVCARSGQTTRAEQLFQALSESYPPPGTSYEHLVRAHLNDGNIAAACARFDELIERGHMPGAQLVADVHKARREQGPA</sequence>
<comment type="function">
    <text evidence="3">Regulates mitochondrial small subunit maturation by controlling 15S rRNA 5'-end processing. Localizes to the 5' precursor of the 15S rRNA in a position that is subsequently occupied by mS47 in the mature yeast mtSSU. Uses structure and sequence-specific RNA recognition, binding to a single-stranded region of the precursor and specifically recognizing bases -6 to -1. The exchange of Ccm1 for mS47 is coupled to the irreversible removal of precursor rRNA that is accompanied by conformational changes of the mitoribosomal proteins uS5m and mS26. These conformational changes signal completion of 5'-end rRNA processing through protection of the mature 5'-end of the 15S rRNA and stabilization of mS47. The removal of the 5' precursor together with the dissociation of Ccm1 may be catalyzed by the 5'-3' exoribonuclease Pet127. Involved in the specific removal of group I introns in mitochondrial encoded transcripts.</text>
</comment>
<dbReference type="NCBIfam" id="TIGR00756">
    <property type="entry name" value="PPR"/>
    <property type="match status" value="2"/>
</dbReference>
<dbReference type="Proteomes" id="UP001212152">
    <property type="component" value="Unassembled WGS sequence"/>
</dbReference>
<dbReference type="EMBL" id="JADGJQ010000007">
    <property type="protein sequence ID" value="KAJ3183066.1"/>
    <property type="molecule type" value="Genomic_DNA"/>
</dbReference>
<dbReference type="Pfam" id="PF17177">
    <property type="entry name" value="PPR_long"/>
    <property type="match status" value="1"/>
</dbReference>
<dbReference type="Pfam" id="PF01535">
    <property type="entry name" value="PPR"/>
    <property type="match status" value="1"/>
</dbReference>
<evidence type="ECO:0000256" key="4">
    <source>
        <dbReference type="ARBA" id="ARBA00044511"/>
    </source>
</evidence>
<gene>
    <name evidence="8" type="ORF">HDU87_007488</name>
</gene>
<dbReference type="InterPro" id="IPR011990">
    <property type="entry name" value="TPR-like_helical_dom_sf"/>
</dbReference>
<keyword evidence="9" id="KW-1185">Reference proteome</keyword>
<dbReference type="PANTHER" id="PTHR47447">
    <property type="entry name" value="OS03G0856100 PROTEIN"/>
    <property type="match status" value="1"/>
</dbReference>
<dbReference type="PANTHER" id="PTHR47447:SF23">
    <property type="entry name" value="PENTACOTRIPEPTIDE-REPEAT REGION OF PRORP DOMAIN-CONTAINING PROTEIN"/>
    <property type="match status" value="1"/>
</dbReference>
<evidence type="ECO:0000256" key="6">
    <source>
        <dbReference type="SAM" id="MobiDB-lite"/>
    </source>
</evidence>
<dbReference type="PROSITE" id="PS51375">
    <property type="entry name" value="PPR"/>
    <property type="match status" value="1"/>
</dbReference>
<evidence type="ECO:0000313" key="8">
    <source>
        <dbReference type="EMBL" id="KAJ3183066.1"/>
    </source>
</evidence>
<comment type="subunit">
    <text evidence="4">Binds to mitochondrial small subunit 15S rRNA.</text>
</comment>
<evidence type="ECO:0000259" key="7">
    <source>
        <dbReference type="Pfam" id="PF17177"/>
    </source>
</evidence>
<accession>A0AAD5XQA0</accession>
<protein>
    <recommendedName>
        <fullName evidence="7">PROP1-like PPR domain-containing protein</fullName>
    </recommendedName>
</protein>
<dbReference type="InterPro" id="IPR033443">
    <property type="entry name" value="PROP1-like_PPR_dom"/>
</dbReference>
<dbReference type="AlphaFoldDB" id="A0AAD5XQA0"/>
<reference evidence="8" key="1">
    <citation type="submission" date="2020-05" db="EMBL/GenBank/DDBJ databases">
        <title>Phylogenomic resolution of chytrid fungi.</title>
        <authorList>
            <person name="Stajich J.E."/>
            <person name="Amses K."/>
            <person name="Simmons R."/>
            <person name="Seto K."/>
            <person name="Myers J."/>
            <person name="Bonds A."/>
            <person name="Quandt C.A."/>
            <person name="Barry K."/>
            <person name="Liu P."/>
            <person name="Grigoriev I."/>
            <person name="Longcore J.E."/>
            <person name="James T.Y."/>
        </authorList>
    </citation>
    <scope>NUCLEOTIDE SEQUENCE</scope>
    <source>
        <strain evidence="8">JEL0379</strain>
    </source>
</reference>
<feature type="region of interest" description="Disordered" evidence="6">
    <location>
        <begin position="41"/>
        <end position="91"/>
    </location>
</feature>
<comment type="similarity">
    <text evidence="1">Belongs to the CCM1 family.</text>
</comment>
<proteinExistence type="inferred from homology"/>
<name>A0AAD5XQA0_9FUNG</name>